<gene>
    <name evidence="1" type="ORF">HOLleu_08798</name>
</gene>
<sequence length="107" mass="11804">MTDELVKPCGEGSFIARFVSGGPKNYVCEVYSTNTGQKETQCKVRGITLTPEAKHLVNVEVMSKMVDHVILKGPEEVVTVPKTHDIVRRGIGNVYTTPSKNVQNCLR</sequence>
<accession>A0A9Q1HI64</accession>
<dbReference type="Proteomes" id="UP001152320">
    <property type="component" value="Chromosome 3"/>
</dbReference>
<evidence type="ECO:0000313" key="1">
    <source>
        <dbReference type="EMBL" id="KAJ8045733.1"/>
    </source>
</evidence>
<proteinExistence type="predicted"/>
<reference evidence="1" key="1">
    <citation type="submission" date="2021-10" db="EMBL/GenBank/DDBJ databases">
        <title>Tropical sea cucumber genome reveals ecological adaptation and Cuvierian tubules defense mechanism.</title>
        <authorList>
            <person name="Chen T."/>
        </authorList>
    </citation>
    <scope>NUCLEOTIDE SEQUENCE</scope>
    <source>
        <strain evidence="1">Nanhai2018</strain>
        <tissue evidence="1">Muscle</tissue>
    </source>
</reference>
<evidence type="ECO:0000313" key="2">
    <source>
        <dbReference type="Proteomes" id="UP001152320"/>
    </source>
</evidence>
<dbReference type="AlphaFoldDB" id="A0A9Q1HI64"/>
<comment type="caution">
    <text evidence="1">The sequence shown here is derived from an EMBL/GenBank/DDBJ whole genome shotgun (WGS) entry which is preliminary data.</text>
</comment>
<protein>
    <submittedName>
        <fullName evidence="1">Uncharacterized protein</fullName>
    </submittedName>
</protein>
<name>A0A9Q1HI64_HOLLE</name>
<dbReference type="EMBL" id="JAIZAY010000003">
    <property type="protein sequence ID" value="KAJ8045733.1"/>
    <property type="molecule type" value="Genomic_DNA"/>
</dbReference>
<organism evidence="1 2">
    <name type="scientific">Holothuria leucospilota</name>
    <name type="common">Black long sea cucumber</name>
    <name type="synonym">Mertensiothuria leucospilota</name>
    <dbReference type="NCBI Taxonomy" id="206669"/>
    <lineage>
        <taxon>Eukaryota</taxon>
        <taxon>Metazoa</taxon>
        <taxon>Echinodermata</taxon>
        <taxon>Eleutherozoa</taxon>
        <taxon>Echinozoa</taxon>
        <taxon>Holothuroidea</taxon>
        <taxon>Aspidochirotacea</taxon>
        <taxon>Aspidochirotida</taxon>
        <taxon>Holothuriidae</taxon>
        <taxon>Holothuria</taxon>
    </lineage>
</organism>
<keyword evidence="2" id="KW-1185">Reference proteome</keyword>